<dbReference type="GO" id="GO:0008206">
    <property type="term" value="P:bile acid metabolic process"/>
    <property type="evidence" value="ECO:0007669"/>
    <property type="project" value="UniProtKB-ARBA"/>
</dbReference>
<dbReference type="GO" id="GO:0016616">
    <property type="term" value="F:oxidoreductase activity, acting on the CH-OH group of donors, NAD or NADP as acceptor"/>
    <property type="evidence" value="ECO:0007669"/>
    <property type="project" value="TreeGrafter"/>
</dbReference>
<organism evidence="3 4">
    <name type="scientific">Mesobacillus selenatarsenatis</name>
    <dbReference type="NCBI Taxonomy" id="388741"/>
    <lineage>
        <taxon>Bacteria</taxon>
        <taxon>Bacillati</taxon>
        <taxon>Bacillota</taxon>
        <taxon>Bacilli</taxon>
        <taxon>Bacillales</taxon>
        <taxon>Bacillaceae</taxon>
        <taxon>Mesobacillus</taxon>
    </lineage>
</organism>
<dbReference type="GO" id="GO:0006633">
    <property type="term" value="P:fatty acid biosynthetic process"/>
    <property type="evidence" value="ECO:0007669"/>
    <property type="project" value="TreeGrafter"/>
</dbReference>
<dbReference type="EMBL" id="JAAVUM010000001">
    <property type="protein sequence ID" value="NKE03984.1"/>
    <property type="molecule type" value="Genomic_DNA"/>
</dbReference>
<dbReference type="SUPFAM" id="SSF51735">
    <property type="entry name" value="NAD(P)-binding Rossmann-fold domains"/>
    <property type="match status" value="1"/>
</dbReference>
<dbReference type="PANTHER" id="PTHR42760:SF122">
    <property type="entry name" value="NAD(P)-BINDING PROTEIN"/>
    <property type="match status" value="1"/>
</dbReference>
<evidence type="ECO:0000256" key="1">
    <source>
        <dbReference type="ARBA" id="ARBA00006484"/>
    </source>
</evidence>
<evidence type="ECO:0000256" key="2">
    <source>
        <dbReference type="ARBA" id="ARBA00023002"/>
    </source>
</evidence>
<reference evidence="3 4" key="1">
    <citation type="submission" date="2020-03" db="EMBL/GenBank/DDBJ databases">
        <authorList>
            <person name="Sun Q."/>
        </authorList>
    </citation>
    <scope>NUCLEOTIDE SEQUENCE [LARGE SCALE GENOMIC DNA]</scope>
    <source>
        <strain evidence="3 4">KACC 21451</strain>
    </source>
</reference>
<comment type="similarity">
    <text evidence="1">Belongs to the short-chain dehydrogenases/reductases (SDR) family.</text>
</comment>
<dbReference type="PROSITE" id="PS00061">
    <property type="entry name" value="ADH_SHORT"/>
    <property type="match status" value="1"/>
</dbReference>
<sequence>MGKFDNKIVLITGGASGMGKRMSELFVEEGAYVIAADINKELLDVVSQHGSIEGKLLNVMSEEDWKKAVDEIIADHGRIDILINNAGIATEKQMDETTIEDWDIMMRINGFGPFAGMKHVLPHMVKQNKGAVVNISSYTAMVGMGVNTYTASKGAVRSISRAASTAYGRFGIRVNTVFPGVIQTPMTENLSESSEVVQRLIMATPLQRLGQADDVARAVLFLASDDASYITGAELVIDGGFSAQ</sequence>
<dbReference type="AlphaFoldDB" id="A0A846TCL9"/>
<dbReference type="FunFam" id="3.40.50.720:FF:000084">
    <property type="entry name" value="Short-chain dehydrogenase reductase"/>
    <property type="match status" value="1"/>
</dbReference>
<keyword evidence="2" id="KW-0560">Oxidoreductase</keyword>
<proteinExistence type="inferred from homology"/>
<comment type="caution">
    <text evidence="3">The sequence shown here is derived from an EMBL/GenBank/DDBJ whole genome shotgun (WGS) entry which is preliminary data.</text>
</comment>
<dbReference type="GO" id="GO:0048038">
    <property type="term" value="F:quinone binding"/>
    <property type="evidence" value="ECO:0007669"/>
    <property type="project" value="TreeGrafter"/>
</dbReference>
<dbReference type="CDD" id="cd05233">
    <property type="entry name" value="SDR_c"/>
    <property type="match status" value="1"/>
</dbReference>
<dbReference type="RefSeq" id="WP_167830515.1">
    <property type="nucleotide sequence ID" value="NZ_JAAVUM010000001.1"/>
</dbReference>
<dbReference type="PANTHER" id="PTHR42760">
    <property type="entry name" value="SHORT-CHAIN DEHYDROGENASES/REDUCTASES FAMILY MEMBER"/>
    <property type="match status" value="1"/>
</dbReference>
<dbReference type="PRINTS" id="PR00081">
    <property type="entry name" value="GDHRDH"/>
</dbReference>
<dbReference type="Gene3D" id="3.40.50.720">
    <property type="entry name" value="NAD(P)-binding Rossmann-like Domain"/>
    <property type="match status" value="1"/>
</dbReference>
<evidence type="ECO:0000313" key="4">
    <source>
        <dbReference type="Proteomes" id="UP000587942"/>
    </source>
</evidence>
<protein>
    <submittedName>
        <fullName evidence="3">SDR family oxidoreductase</fullName>
    </submittedName>
</protein>
<dbReference type="InterPro" id="IPR002347">
    <property type="entry name" value="SDR_fam"/>
</dbReference>
<accession>A0A846TCL9</accession>
<name>A0A846TCL9_9BACI</name>
<dbReference type="InterPro" id="IPR020904">
    <property type="entry name" value="Sc_DH/Rdtase_CS"/>
</dbReference>
<gene>
    <name evidence="3" type="ORF">GWK17_00605</name>
</gene>
<dbReference type="Proteomes" id="UP000587942">
    <property type="component" value="Unassembled WGS sequence"/>
</dbReference>
<dbReference type="PRINTS" id="PR00080">
    <property type="entry name" value="SDRFAMILY"/>
</dbReference>
<dbReference type="InterPro" id="IPR036291">
    <property type="entry name" value="NAD(P)-bd_dom_sf"/>
</dbReference>
<evidence type="ECO:0000313" key="3">
    <source>
        <dbReference type="EMBL" id="NKE03984.1"/>
    </source>
</evidence>
<dbReference type="Pfam" id="PF13561">
    <property type="entry name" value="adh_short_C2"/>
    <property type="match status" value="1"/>
</dbReference>